<dbReference type="InterPro" id="IPR003439">
    <property type="entry name" value="ABC_transporter-like_ATP-bd"/>
</dbReference>
<protein>
    <submittedName>
        <fullName evidence="7">ABC transporter ATP-binding protein</fullName>
    </submittedName>
</protein>
<evidence type="ECO:0000259" key="5">
    <source>
        <dbReference type="PROSITE" id="PS50893"/>
    </source>
</evidence>
<organism evidence="7 8">
    <name type="scientific">Comamonas aquatica</name>
    <dbReference type="NCBI Taxonomy" id="225991"/>
    <lineage>
        <taxon>Bacteria</taxon>
        <taxon>Pseudomonadati</taxon>
        <taxon>Pseudomonadota</taxon>
        <taxon>Betaproteobacteria</taxon>
        <taxon>Burkholderiales</taxon>
        <taxon>Comamonadaceae</taxon>
        <taxon>Comamonas</taxon>
    </lineage>
</organism>
<dbReference type="EMBL" id="JAOCJW010000010">
    <property type="protein sequence ID" value="MDH2005283.1"/>
    <property type="molecule type" value="Genomic_DNA"/>
</dbReference>
<dbReference type="SMART" id="SM00382">
    <property type="entry name" value="AAA"/>
    <property type="match status" value="1"/>
</dbReference>
<gene>
    <name evidence="7" type="ORF">N5J23_06970</name>
    <name evidence="6" type="ORF">N7330_13490</name>
</gene>
<evidence type="ECO:0000313" key="8">
    <source>
        <dbReference type="Proteomes" id="UP001161294"/>
    </source>
</evidence>
<keyword evidence="3" id="KW-1003">Cell membrane</keyword>
<dbReference type="GeneID" id="300070991"/>
<keyword evidence="7" id="KW-0547">Nucleotide-binding</keyword>
<dbReference type="PANTHER" id="PTHR43820">
    <property type="entry name" value="HIGH-AFFINITY BRANCHED-CHAIN AMINO ACID TRANSPORT ATP-BINDING PROTEIN LIVF"/>
    <property type="match status" value="1"/>
</dbReference>
<evidence type="ECO:0000256" key="3">
    <source>
        <dbReference type="ARBA" id="ARBA00022475"/>
    </source>
</evidence>
<dbReference type="EMBL" id="JAODZU010000016">
    <property type="protein sequence ID" value="MDH0364055.1"/>
    <property type="molecule type" value="Genomic_DNA"/>
</dbReference>
<dbReference type="InterPro" id="IPR003593">
    <property type="entry name" value="AAA+_ATPase"/>
</dbReference>
<dbReference type="Pfam" id="PF00005">
    <property type="entry name" value="ABC_tran"/>
    <property type="match status" value="1"/>
</dbReference>
<evidence type="ECO:0000256" key="4">
    <source>
        <dbReference type="ARBA" id="ARBA00022970"/>
    </source>
</evidence>
<dbReference type="Proteomes" id="UP001161294">
    <property type="component" value="Unassembled WGS sequence"/>
</dbReference>
<reference evidence="7" key="1">
    <citation type="submission" date="2022-09" db="EMBL/GenBank/DDBJ databases">
        <title>Intensive care unit water sources are persistently colonized with multi-drug resistant bacteria and are the site of extensive horizontal gene transfer of antibiotic resistance genes.</title>
        <authorList>
            <person name="Diorio-Toth L."/>
        </authorList>
    </citation>
    <scope>NUCLEOTIDE SEQUENCE</scope>
    <source>
        <strain evidence="7">GD03686</strain>
        <strain evidence="6">GD04130</strain>
    </source>
</reference>
<keyword evidence="2" id="KW-0813">Transport</keyword>
<comment type="similarity">
    <text evidence="1">Belongs to the ABC transporter superfamily.</text>
</comment>
<evidence type="ECO:0000313" key="7">
    <source>
        <dbReference type="EMBL" id="MDH2005283.1"/>
    </source>
</evidence>
<dbReference type="AlphaFoldDB" id="A0AA42W2F7"/>
<evidence type="ECO:0000256" key="1">
    <source>
        <dbReference type="ARBA" id="ARBA00005417"/>
    </source>
</evidence>
<dbReference type="PANTHER" id="PTHR43820:SF8">
    <property type="entry name" value="ABC TRANSPORTER SUBSTRATE-BINDING PROTEIN"/>
    <property type="match status" value="1"/>
</dbReference>
<comment type="caution">
    <text evidence="7">The sequence shown here is derived from an EMBL/GenBank/DDBJ whole genome shotgun (WGS) entry which is preliminary data.</text>
</comment>
<keyword evidence="3" id="KW-0472">Membrane</keyword>
<keyword evidence="7" id="KW-0067">ATP-binding</keyword>
<dbReference type="GO" id="GO:0005524">
    <property type="term" value="F:ATP binding"/>
    <property type="evidence" value="ECO:0007669"/>
    <property type="project" value="UniProtKB-KW"/>
</dbReference>
<dbReference type="GO" id="GO:0015658">
    <property type="term" value="F:branched-chain amino acid transmembrane transporter activity"/>
    <property type="evidence" value="ECO:0007669"/>
    <property type="project" value="TreeGrafter"/>
</dbReference>
<dbReference type="GO" id="GO:0015807">
    <property type="term" value="P:L-amino acid transport"/>
    <property type="evidence" value="ECO:0007669"/>
    <property type="project" value="TreeGrafter"/>
</dbReference>
<dbReference type="CDD" id="cd03224">
    <property type="entry name" value="ABC_TM1139_LivF_branched"/>
    <property type="match status" value="1"/>
</dbReference>
<name>A0AA42W2F7_9BURK</name>
<dbReference type="InterPro" id="IPR052156">
    <property type="entry name" value="BCAA_Transport_ATP-bd_LivF"/>
</dbReference>
<dbReference type="Proteomes" id="UP001158297">
    <property type="component" value="Unassembled WGS sequence"/>
</dbReference>
<feature type="domain" description="ABC transporter" evidence="5">
    <location>
        <begin position="18"/>
        <end position="257"/>
    </location>
</feature>
<evidence type="ECO:0000313" key="6">
    <source>
        <dbReference type="EMBL" id="MDH0364055.1"/>
    </source>
</evidence>
<evidence type="ECO:0000256" key="2">
    <source>
        <dbReference type="ARBA" id="ARBA00022448"/>
    </source>
</evidence>
<dbReference type="GO" id="GO:0016887">
    <property type="term" value="F:ATP hydrolysis activity"/>
    <property type="evidence" value="ECO:0007669"/>
    <property type="project" value="InterPro"/>
</dbReference>
<keyword evidence="4" id="KW-0029">Amino-acid transport</keyword>
<accession>A0AA42W2F7</accession>
<proteinExistence type="inferred from homology"/>
<dbReference type="RefSeq" id="WP_219162995.1">
    <property type="nucleotide sequence ID" value="NZ_CAURON010000043.1"/>
</dbReference>
<sequence length="279" mass="30693">MTETHNPSSTPAATTPLVEVNGIEVIYNHVILVLKGVSLQVPHQSIVALLGGNGAGKTTTLRAISNLLKGERGEVTKGGITLEGEQIANLSPAELVKRGVVQVMEGRHCFAHLTIEENLMTGSYTRTDKGEIAANLEKVYNYFPRLKTRRTSQAAYTSGGEQQMCAIGRALMSNPRMVLLDEPSMGLAPQIVDEVFHIVKDLNSKEKVTFLLAEQNTNMALKYADYGYIMESGRIVMDGKASDLANNEDVKEFYLGVGGSERKSFKDVKSYKRRKRWLA</sequence>
<dbReference type="PROSITE" id="PS50893">
    <property type="entry name" value="ABC_TRANSPORTER_2"/>
    <property type="match status" value="1"/>
</dbReference>